<evidence type="ECO:0000259" key="15">
    <source>
        <dbReference type="SMART" id="SM00484"/>
    </source>
</evidence>
<dbReference type="GO" id="GO:0017108">
    <property type="term" value="F:5'-flap endonuclease activity"/>
    <property type="evidence" value="ECO:0007669"/>
    <property type="project" value="TreeGrafter"/>
</dbReference>
<dbReference type="GO" id="GO:0005634">
    <property type="term" value="C:nucleus"/>
    <property type="evidence" value="ECO:0007669"/>
    <property type="project" value="UniProtKB-SubCell"/>
</dbReference>
<dbReference type="PROSITE" id="PS00842">
    <property type="entry name" value="XPG_2"/>
    <property type="match status" value="1"/>
</dbReference>
<evidence type="ECO:0000256" key="1">
    <source>
        <dbReference type="ARBA" id="ARBA00001946"/>
    </source>
</evidence>
<keyword evidence="6" id="KW-0227">DNA damage</keyword>
<feature type="compositionally biased region" description="Polar residues" evidence="14">
    <location>
        <begin position="442"/>
        <end position="454"/>
    </location>
</feature>
<keyword evidence="13" id="KW-0539">Nucleus</keyword>
<dbReference type="Proteomes" id="UP000095009">
    <property type="component" value="Unassembled WGS sequence"/>
</dbReference>
<proteinExistence type="inferred from homology"/>
<keyword evidence="9" id="KW-0460">Magnesium</keyword>
<dbReference type="InterPro" id="IPR029060">
    <property type="entry name" value="PIN-like_dom_sf"/>
</dbReference>
<dbReference type="GO" id="GO:0035312">
    <property type="term" value="F:5'-3' DNA exonuclease activity"/>
    <property type="evidence" value="ECO:0007669"/>
    <property type="project" value="InterPro"/>
</dbReference>
<dbReference type="InterPro" id="IPR044752">
    <property type="entry name" value="PIN-like_EXO1"/>
</dbReference>
<protein>
    <submittedName>
        <fullName evidence="17">PIN domain-like protein</fullName>
    </submittedName>
</protein>
<dbReference type="SUPFAM" id="SSF47807">
    <property type="entry name" value="5' to 3' exonuclease, C-terminal subdomain"/>
    <property type="match status" value="1"/>
</dbReference>
<dbReference type="Gene3D" id="1.10.150.20">
    <property type="entry name" value="5' to 3' exonuclease, C-terminal subdomain"/>
    <property type="match status" value="1"/>
</dbReference>
<organism evidence="17 18">
    <name type="scientific">Nadsonia fulvescens var. elongata DSM 6958</name>
    <dbReference type="NCBI Taxonomy" id="857566"/>
    <lineage>
        <taxon>Eukaryota</taxon>
        <taxon>Fungi</taxon>
        <taxon>Dikarya</taxon>
        <taxon>Ascomycota</taxon>
        <taxon>Saccharomycotina</taxon>
        <taxon>Dipodascomycetes</taxon>
        <taxon>Dipodascales</taxon>
        <taxon>Dipodascales incertae sedis</taxon>
        <taxon>Nadsonia</taxon>
    </lineage>
</organism>
<dbReference type="Pfam" id="PF00867">
    <property type="entry name" value="XPG_I"/>
    <property type="match status" value="1"/>
</dbReference>
<keyword evidence="12" id="KW-0234">DNA repair</keyword>
<evidence type="ECO:0000256" key="2">
    <source>
        <dbReference type="ARBA" id="ARBA00004123"/>
    </source>
</evidence>
<dbReference type="SMART" id="SM00279">
    <property type="entry name" value="HhH2"/>
    <property type="match status" value="1"/>
</dbReference>
<evidence type="ECO:0000313" key="17">
    <source>
        <dbReference type="EMBL" id="ODQ64902.1"/>
    </source>
</evidence>
<dbReference type="Pfam" id="PF00752">
    <property type="entry name" value="XPG_N"/>
    <property type="match status" value="1"/>
</dbReference>
<dbReference type="GO" id="GO:0046872">
    <property type="term" value="F:metal ion binding"/>
    <property type="evidence" value="ECO:0007669"/>
    <property type="project" value="UniProtKB-KW"/>
</dbReference>
<evidence type="ECO:0000256" key="4">
    <source>
        <dbReference type="ARBA" id="ARBA00022722"/>
    </source>
</evidence>
<evidence type="ECO:0000256" key="12">
    <source>
        <dbReference type="ARBA" id="ARBA00023204"/>
    </source>
</evidence>
<dbReference type="OrthoDB" id="26491at2759"/>
<dbReference type="SUPFAM" id="SSF88723">
    <property type="entry name" value="PIN domain-like"/>
    <property type="match status" value="1"/>
</dbReference>
<comment type="similarity">
    <text evidence="3">Belongs to the XPG/RAD2 endonuclease family. EXO1 subfamily.</text>
</comment>
<comment type="subcellular location">
    <subcellularLocation>
        <location evidence="2">Nucleus</location>
    </subcellularLocation>
</comment>
<dbReference type="Gene3D" id="3.40.50.1010">
    <property type="entry name" value="5'-nuclease"/>
    <property type="match status" value="1"/>
</dbReference>
<feature type="compositionally biased region" description="Low complexity" evidence="14">
    <location>
        <begin position="482"/>
        <end position="518"/>
    </location>
</feature>
<evidence type="ECO:0000256" key="6">
    <source>
        <dbReference type="ARBA" id="ARBA00022763"/>
    </source>
</evidence>
<feature type="domain" description="XPG-I" evidence="15">
    <location>
        <begin position="138"/>
        <end position="208"/>
    </location>
</feature>
<dbReference type="PRINTS" id="PR00853">
    <property type="entry name" value="XPGRADSUPER"/>
</dbReference>
<evidence type="ECO:0000313" key="18">
    <source>
        <dbReference type="Proteomes" id="UP000095009"/>
    </source>
</evidence>
<evidence type="ECO:0000256" key="9">
    <source>
        <dbReference type="ARBA" id="ARBA00022842"/>
    </source>
</evidence>
<dbReference type="GO" id="GO:0003677">
    <property type="term" value="F:DNA binding"/>
    <property type="evidence" value="ECO:0007669"/>
    <property type="project" value="UniProtKB-KW"/>
</dbReference>
<evidence type="ECO:0000256" key="13">
    <source>
        <dbReference type="ARBA" id="ARBA00023242"/>
    </source>
</evidence>
<keyword evidence="4" id="KW-0540">Nuclease</keyword>
<feature type="region of interest" description="Disordered" evidence="14">
    <location>
        <begin position="441"/>
        <end position="541"/>
    </location>
</feature>
<keyword evidence="5" id="KW-0479">Metal-binding</keyword>
<dbReference type="SMART" id="SM00484">
    <property type="entry name" value="XPGI"/>
    <property type="match status" value="1"/>
</dbReference>
<dbReference type="STRING" id="857566.A0A1E3PIZ2"/>
<gene>
    <name evidence="17" type="ORF">NADFUDRAFT_51501</name>
</gene>
<dbReference type="SMART" id="SM00485">
    <property type="entry name" value="XPGN"/>
    <property type="match status" value="1"/>
</dbReference>
<keyword evidence="7" id="KW-0378">Hydrolase</keyword>
<accession>A0A1E3PIZ2</accession>
<sequence length="660" mass="73669">MGIQGLLPLLKSIQKSASVSQFEGKSVAVDGYAWLHKGAINCAMELALDKPTVKYIDYVIRRVQMLRFHNVEPYIVLDGDYLPSKEKTETQRSQSRAASREAALKLFRAGNEREARAYFQKCIDITPEMVRCLIEALRQENVRYVVAPYEADSQLIYMEKIGRVAAIISEDSDLLIFGVNTLLTKMDDQGNCLSISRSDFASCTEIDLADFSDVQLRAMAIFSGCDYTDGIPKIGLKTAHKFLRKYRTPERALKAMRMEHFAVPSDFEQIFRRADLTFQHQRVFCIETKKLIMLNKPVDDIDAETEVFLGADVPIEICQQVASGEIHPTTKLKIPLPTGFNYKSYEMSRSSRYIPARKSTSMIENYFTPKPVCLASPSKSLGTYKETVRVSKIPTIMPSMATTSPSNRKMIASFSINKTDRVSPFVAADLKLGPRSVHMPNITPSILNPSSNSVKLGGGTTRKRRFLNSDSESDIDEAHIESTPSRSSAFFSSSSSQSQSFPSSKSPSNSPQSPPLSSLQFKPGLAPNSNENCNRGNLTLRSDDSIDENEVYLSPSLSSARANTVSTTLSKIRQRFAYNENFDDTVVSPEKRRRDPVPIPVPVAMAERLPLTVRHLNRLNVVVGNSNYDENHKATTTASLSPEVKPRSFGLEKFAYHANR</sequence>
<dbReference type="CDD" id="cd09857">
    <property type="entry name" value="PIN_EXO1"/>
    <property type="match status" value="1"/>
</dbReference>
<keyword evidence="11" id="KW-0238">DNA-binding</keyword>
<comment type="cofactor">
    <cofactor evidence="1">
        <name>Mg(2+)</name>
        <dbReference type="ChEBI" id="CHEBI:18420"/>
    </cofactor>
</comment>
<evidence type="ECO:0000256" key="5">
    <source>
        <dbReference type="ARBA" id="ARBA00022723"/>
    </source>
</evidence>
<evidence type="ECO:0000256" key="14">
    <source>
        <dbReference type="SAM" id="MobiDB-lite"/>
    </source>
</evidence>
<dbReference type="FunFam" id="3.40.50.1010:FF:000002">
    <property type="entry name" value="Exonuclease 1, putative"/>
    <property type="match status" value="1"/>
</dbReference>
<reference evidence="17 18" key="1">
    <citation type="journal article" date="2016" name="Proc. Natl. Acad. Sci. U.S.A.">
        <title>Comparative genomics of biotechnologically important yeasts.</title>
        <authorList>
            <person name="Riley R."/>
            <person name="Haridas S."/>
            <person name="Wolfe K.H."/>
            <person name="Lopes M.R."/>
            <person name="Hittinger C.T."/>
            <person name="Goeker M."/>
            <person name="Salamov A.A."/>
            <person name="Wisecaver J.H."/>
            <person name="Long T.M."/>
            <person name="Calvey C.H."/>
            <person name="Aerts A.L."/>
            <person name="Barry K.W."/>
            <person name="Choi C."/>
            <person name="Clum A."/>
            <person name="Coughlan A.Y."/>
            <person name="Deshpande S."/>
            <person name="Douglass A.P."/>
            <person name="Hanson S.J."/>
            <person name="Klenk H.-P."/>
            <person name="LaButti K.M."/>
            <person name="Lapidus A."/>
            <person name="Lindquist E.A."/>
            <person name="Lipzen A.M."/>
            <person name="Meier-Kolthoff J.P."/>
            <person name="Ohm R.A."/>
            <person name="Otillar R.P."/>
            <person name="Pangilinan J.L."/>
            <person name="Peng Y."/>
            <person name="Rokas A."/>
            <person name="Rosa C.A."/>
            <person name="Scheuner C."/>
            <person name="Sibirny A.A."/>
            <person name="Slot J.C."/>
            <person name="Stielow J.B."/>
            <person name="Sun H."/>
            <person name="Kurtzman C.P."/>
            <person name="Blackwell M."/>
            <person name="Grigoriev I.V."/>
            <person name="Jeffries T.W."/>
        </authorList>
    </citation>
    <scope>NUCLEOTIDE SEQUENCE [LARGE SCALE GENOMIC DNA]</scope>
    <source>
        <strain evidence="17 18">DSM 6958</strain>
    </source>
</reference>
<dbReference type="InterPro" id="IPR008918">
    <property type="entry name" value="HhH2"/>
</dbReference>
<dbReference type="InterPro" id="IPR019974">
    <property type="entry name" value="XPG_CS"/>
</dbReference>
<dbReference type="InterPro" id="IPR036279">
    <property type="entry name" value="5-3_exonuclease_C_sf"/>
</dbReference>
<dbReference type="AlphaFoldDB" id="A0A1E3PIZ2"/>
<dbReference type="InterPro" id="IPR006086">
    <property type="entry name" value="XPG-I_dom"/>
</dbReference>
<dbReference type="PANTHER" id="PTHR11081">
    <property type="entry name" value="FLAP ENDONUCLEASE FAMILY MEMBER"/>
    <property type="match status" value="1"/>
</dbReference>
<keyword evidence="10" id="KW-0267">Excision nuclease</keyword>
<evidence type="ECO:0000256" key="11">
    <source>
        <dbReference type="ARBA" id="ARBA00023125"/>
    </source>
</evidence>
<dbReference type="FunFam" id="1.10.150.20:FF:000011">
    <property type="entry name" value="exonuclease 1"/>
    <property type="match status" value="1"/>
</dbReference>
<dbReference type="InterPro" id="IPR037315">
    <property type="entry name" value="EXO1_H3TH"/>
</dbReference>
<feature type="compositionally biased region" description="Polar residues" evidence="14">
    <location>
        <begin position="527"/>
        <end position="540"/>
    </location>
</feature>
<evidence type="ECO:0000256" key="7">
    <source>
        <dbReference type="ARBA" id="ARBA00022801"/>
    </source>
</evidence>
<dbReference type="CDD" id="cd09908">
    <property type="entry name" value="H3TH_EXO1"/>
    <property type="match status" value="1"/>
</dbReference>
<dbReference type="InterPro" id="IPR006084">
    <property type="entry name" value="XPG/Rad2"/>
</dbReference>
<dbReference type="InterPro" id="IPR006085">
    <property type="entry name" value="XPG_DNA_repair_N"/>
</dbReference>
<dbReference type="EMBL" id="KV454410">
    <property type="protein sequence ID" value="ODQ64902.1"/>
    <property type="molecule type" value="Genomic_DNA"/>
</dbReference>
<evidence type="ECO:0000256" key="10">
    <source>
        <dbReference type="ARBA" id="ARBA00022881"/>
    </source>
</evidence>
<evidence type="ECO:0000256" key="3">
    <source>
        <dbReference type="ARBA" id="ARBA00010563"/>
    </source>
</evidence>
<keyword evidence="8" id="KW-0269">Exonuclease</keyword>
<dbReference type="GO" id="GO:0006281">
    <property type="term" value="P:DNA repair"/>
    <property type="evidence" value="ECO:0007669"/>
    <property type="project" value="UniProtKB-KW"/>
</dbReference>
<keyword evidence="18" id="KW-1185">Reference proteome</keyword>
<evidence type="ECO:0000256" key="8">
    <source>
        <dbReference type="ARBA" id="ARBA00022839"/>
    </source>
</evidence>
<dbReference type="PANTHER" id="PTHR11081:SF65">
    <property type="entry name" value="DNA DAMAGE-INDUCIBLE PROTEIN DIN7-RELATED"/>
    <property type="match status" value="1"/>
</dbReference>
<feature type="domain" description="XPG N-terminal" evidence="16">
    <location>
        <begin position="1"/>
        <end position="99"/>
    </location>
</feature>
<evidence type="ECO:0000259" key="16">
    <source>
        <dbReference type="SMART" id="SM00485"/>
    </source>
</evidence>
<name>A0A1E3PIZ2_9ASCO</name>